<keyword evidence="1" id="KW-0175">Coiled coil</keyword>
<evidence type="ECO:0000313" key="3">
    <source>
        <dbReference type="EMBL" id="SOC47098.1"/>
    </source>
</evidence>
<sequence length="846" mass="90509">MSRPEIPVYITAVSKNAEAAIGRFTALARTSAGHVAEAFGRIKAAAFNLGTFGSALSLAGLVAGARQAASEVASIGDEAKRAGVSVKAFQELKFVAEQNRIGVDAMVDGLKELNLRADEFVVTAGGPAAEAFRRLGYSATALKAKLRDPSALFSEIIGRLGEFDRAAQIRIADEIFGGSAGERFVQLISQGESGIKRQISAANELGIVLDDKVVKKADEIDRKFSLLAGTISTRLKGAVVETATELLTWRKAYLQLEQAAQFRTALKLSDKLREIEQTRAALDQLQFDQKAFPEDINVGANIERLTQKLSELETEARTLRGTLASGVFPGKVKDDIIETTPAVNGLRSALGQTGSAAESGAKGLETYAAAIRELQQAVPELAKSLADLDAQAKINTAYGAAISKATSVQEVLEANALRNQANSALSQRGAREAASRGFLDLIGFAEGTDRARGYNETLDYGRYTGGNRNLVLMSLDDIDAMQSKMLSDPNNTKNSSAVGRYQIVQKTLRGLRQRLGLDGSELFSSDLQDRLAMELMRGRGNDPAGLRNEWEGLRRVDDATIRAAYDGTSVSMPGVDQGIELKNEKMREQKATYDEIIAGARQFTAEQKLEMAALGLTRDAAARLRYEQELLTQAEQAGLDLTPDQIAKLKALAAEMANAEERTLNFAQSQEELQARVNEFGAIAGGAARGFVQDLMNGKTAAEALKNALARLADQALNGALSAIFGGGGGGGGSSIFGSIVGKLLGLPGNANGTDNWRGGLTWVGEEGPELLNVRPGAQIIPNHTLDALSKMDSRDRRRAGGGGSSYRGGDVIIQGDVSEKNIKLIRQAIDENNQKLAYARENEWR</sequence>
<protein>
    <recommendedName>
        <fullName evidence="5">Tail length tape measure protein</fullName>
    </recommendedName>
</protein>
<keyword evidence="4" id="KW-1185">Reference proteome</keyword>
<dbReference type="Proteomes" id="UP000219167">
    <property type="component" value="Unassembled WGS sequence"/>
</dbReference>
<dbReference type="EMBL" id="OBQD01000027">
    <property type="protein sequence ID" value="SOC47098.1"/>
    <property type="molecule type" value="Genomic_DNA"/>
</dbReference>
<dbReference type="SUPFAM" id="SSF53955">
    <property type="entry name" value="Lysozyme-like"/>
    <property type="match status" value="1"/>
</dbReference>
<feature type="coiled-coil region" evidence="1">
    <location>
        <begin position="268"/>
        <end position="322"/>
    </location>
</feature>
<name>A0A285V0G6_9HYPH</name>
<dbReference type="InterPro" id="IPR023346">
    <property type="entry name" value="Lysozyme-like_dom_sf"/>
</dbReference>
<dbReference type="RefSeq" id="WP_141402132.1">
    <property type="nucleotide sequence ID" value="NZ_OBQD01000027.1"/>
</dbReference>
<dbReference type="AlphaFoldDB" id="A0A285V0G6"/>
<feature type="region of interest" description="Disordered" evidence="2">
    <location>
        <begin position="785"/>
        <end position="808"/>
    </location>
</feature>
<dbReference type="OrthoDB" id="38641at2"/>
<evidence type="ECO:0000313" key="4">
    <source>
        <dbReference type="Proteomes" id="UP000219167"/>
    </source>
</evidence>
<proteinExistence type="predicted"/>
<dbReference type="Gene3D" id="1.10.530.10">
    <property type="match status" value="1"/>
</dbReference>
<accession>A0A285V0G6</accession>
<evidence type="ECO:0000256" key="1">
    <source>
        <dbReference type="SAM" id="Coils"/>
    </source>
</evidence>
<evidence type="ECO:0008006" key="5">
    <source>
        <dbReference type="Google" id="ProtNLM"/>
    </source>
</evidence>
<organism evidence="3 4">
    <name type="scientific">Rhizobium subbaraonis</name>
    <dbReference type="NCBI Taxonomy" id="908946"/>
    <lineage>
        <taxon>Bacteria</taxon>
        <taxon>Pseudomonadati</taxon>
        <taxon>Pseudomonadota</taxon>
        <taxon>Alphaproteobacteria</taxon>
        <taxon>Hyphomicrobiales</taxon>
        <taxon>Rhizobiaceae</taxon>
        <taxon>Rhizobium/Agrobacterium group</taxon>
        <taxon>Rhizobium</taxon>
    </lineage>
</organism>
<evidence type="ECO:0000256" key="2">
    <source>
        <dbReference type="SAM" id="MobiDB-lite"/>
    </source>
</evidence>
<gene>
    <name evidence="3" type="ORF">SAMN05892877_1278</name>
</gene>
<reference evidence="3 4" key="1">
    <citation type="submission" date="2017-08" db="EMBL/GenBank/DDBJ databases">
        <authorList>
            <person name="de Groot N.N."/>
        </authorList>
    </citation>
    <scope>NUCLEOTIDE SEQUENCE [LARGE SCALE GENOMIC DNA]</scope>
    <source>
        <strain evidence="3 4">JC85</strain>
    </source>
</reference>